<dbReference type="Gene3D" id="3.40.190.10">
    <property type="entry name" value="Periplasmic binding protein-like II"/>
    <property type="match status" value="2"/>
</dbReference>
<accession>A0A0H5QF27</accession>
<dbReference type="Pfam" id="PF13416">
    <property type="entry name" value="SBP_bac_8"/>
    <property type="match status" value="1"/>
</dbReference>
<protein>
    <submittedName>
        <fullName evidence="3">Uncharacterized protein</fullName>
    </submittedName>
</protein>
<organism evidence="3">
    <name type="scientific">uncultured prokaryote</name>
    <dbReference type="NCBI Taxonomy" id="198431"/>
    <lineage>
        <taxon>unclassified sequences</taxon>
        <taxon>environmental samples</taxon>
    </lineage>
</organism>
<dbReference type="PANTHER" id="PTHR30222">
    <property type="entry name" value="SPERMIDINE/PUTRESCINE-BINDING PERIPLASMIC PROTEIN"/>
    <property type="match status" value="1"/>
</dbReference>
<dbReference type="PANTHER" id="PTHR30222:SF17">
    <property type="entry name" value="SPERMIDINE_PUTRESCINE-BINDING PERIPLASMIC PROTEIN"/>
    <property type="match status" value="1"/>
</dbReference>
<evidence type="ECO:0000256" key="1">
    <source>
        <dbReference type="ARBA" id="ARBA00022729"/>
    </source>
</evidence>
<feature type="transmembrane region" description="Helical" evidence="2">
    <location>
        <begin position="157"/>
        <end position="181"/>
    </location>
</feature>
<dbReference type="AlphaFoldDB" id="A0A0H5QF27"/>
<evidence type="ECO:0000256" key="2">
    <source>
        <dbReference type="SAM" id="Phobius"/>
    </source>
</evidence>
<dbReference type="EMBL" id="LN852989">
    <property type="protein sequence ID" value="CRY94677.1"/>
    <property type="molecule type" value="Genomic_DNA"/>
</dbReference>
<evidence type="ECO:0000313" key="3">
    <source>
        <dbReference type="EMBL" id="CRY94677.1"/>
    </source>
</evidence>
<proteinExistence type="predicted"/>
<sequence length="197" mass="22209">MTKGNAWMNVSWSGDAQWAIDEASEVGVELAYLVPEEGSNVWFDGWCIPKYAKNTKAASYFINYMCMPENAIYNMEEIGYVSVIASPEILEWADDEENISETADLTYFFGEGAEAVHANQVFYPDRKVIDHCALMHDCGAETEAMLSMWNRVKGDNLSGGIVIFIVVVLVLIVGAALLSVFNRRKQRALQRKHRKNR</sequence>
<name>A0A0H5QF27_9ZZZZ</name>
<keyword evidence="2" id="KW-1133">Transmembrane helix</keyword>
<keyword evidence="2" id="KW-0472">Membrane</keyword>
<dbReference type="InterPro" id="IPR006059">
    <property type="entry name" value="SBP"/>
</dbReference>
<reference evidence="3" key="2">
    <citation type="submission" date="2015-07" db="EMBL/GenBank/DDBJ databases">
        <title>Plasmids, circular viruses and viroids from rat gut.</title>
        <authorList>
            <person name="Jorgensen T.J."/>
            <person name="Hansen M.A."/>
            <person name="Xu Z."/>
            <person name="Tabak M.A."/>
            <person name="Sorensen S.J."/>
            <person name="Hansen L.H."/>
        </authorList>
    </citation>
    <scope>NUCLEOTIDE SEQUENCE</scope>
    <source>
        <strain evidence="3">RGRH0319</strain>
    </source>
</reference>
<reference evidence="3" key="1">
    <citation type="submission" date="2015-06" db="EMBL/GenBank/DDBJ databases">
        <authorList>
            <person name="Joergensen T."/>
        </authorList>
    </citation>
    <scope>NUCLEOTIDE SEQUENCE</scope>
    <source>
        <strain evidence="3">RGRH0319</strain>
    </source>
</reference>
<keyword evidence="1" id="KW-0732">Signal</keyword>
<dbReference type="SUPFAM" id="SSF53850">
    <property type="entry name" value="Periplasmic binding protein-like II"/>
    <property type="match status" value="1"/>
</dbReference>
<keyword evidence="2" id="KW-0812">Transmembrane</keyword>